<dbReference type="EMBL" id="BMLS01000005">
    <property type="protein sequence ID" value="GGO72730.1"/>
    <property type="molecule type" value="Genomic_DNA"/>
</dbReference>
<dbReference type="SUPFAM" id="SSF158446">
    <property type="entry name" value="IVS-encoded protein-like"/>
    <property type="match status" value="1"/>
</dbReference>
<organism evidence="1 2">
    <name type="scientific">Bowmanella pacifica</name>
    <dbReference type="NCBI Taxonomy" id="502051"/>
    <lineage>
        <taxon>Bacteria</taxon>
        <taxon>Pseudomonadati</taxon>
        <taxon>Pseudomonadota</taxon>
        <taxon>Gammaproteobacteria</taxon>
        <taxon>Alteromonadales</taxon>
        <taxon>Alteromonadaceae</taxon>
        <taxon>Bowmanella</taxon>
    </lineage>
</organism>
<dbReference type="PANTHER" id="PTHR38471:SF2">
    <property type="entry name" value="FOUR HELIX BUNDLE PROTEIN"/>
    <property type="match status" value="1"/>
</dbReference>
<sequence length="124" mass="13949">MGGVRKHHDLLVWQHSMELVEHIYALTHTFPRSEQFCLISQMRRAAVSVPSNIAEGAARESNLEFKHFLVIARGSLSELETQLMLADKLGFCSNTKPHMDRLEVIFALLGGLIRKLNNASSPHT</sequence>
<dbReference type="Pfam" id="PF05635">
    <property type="entry name" value="23S_rRNA_IVP"/>
    <property type="match status" value="1"/>
</dbReference>
<evidence type="ECO:0000313" key="2">
    <source>
        <dbReference type="Proteomes" id="UP000606935"/>
    </source>
</evidence>
<dbReference type="InterPro" id="IPR036583">
    <property type="entry name" value="23S_rRNA_IVS_sf"/>
</dbReference>
<accession>A0A918DLM3</accession>
<dbReference type="InterPro" id="IPR012657">
    <property type="entry name" value="23S_rRNA-intervening_sequence"/>
</dbReference>
<comment type="caution">
    <text evidence="1">The sequence shown here is derived from an EMBL/GenBank/DDBJ whole genome shotgun (WGS) entry which is preliminary data.</text>
</comment>
<dbReference type="NCBIfam" id="TIGR02436">
    <property type="entry name" value="four helix bundle protein"/>
    <property type="match status" value="1"/>
</dbReference>
<reference evidence="1" key="2">
    <citation type="submission" date="2020-09" db="EMBL/GenBank/DDBJ databases">
        <authorList>
            <person name="Sun Q."/>
            <person name="Zhou Y."/>
        </authorList>
    </citation>
    <scope>NUCLEOTIDE SEQUENCE</scope>
    <source>
        <strain evidence="1">CGMCC 1.7086</strain>
    </source>
</reference>
<protein>
    <recommendedName>
        <fullName evidence="3">Four helix bundle protein</fullName>
    </recommendedName>
</protein>
<gene>
    <name evidence="1" type="ORF">GCM10010982_31610</name>
</gene>
<keyword evidence="2" id="KW-1185">Reference proteome</keyword>
<dbReference type="Gene3D" id="1.20.1440.60">
    <property type="entry name" value="23S rRNA-intervening sequence"/>
    <property type="match status" value="1"/>
</dbReference>
<reference evidence="1" key="1">
    <citation type="journal article" date="2014" name="Int. J. Syst. Evol. Microbiol.">
        <title>Complete genome sequence of Corynebacterium casei LMG S-19264T (=DSM 44701T), isolated from a smear-ripened cheese.</title>
        <authorList>
            <consortium name="US DOE Joint Genome Institute (JGI-PGF)"/>
            <person name="Walter F."/>
            <person name="Albersmeier A."/>
            <person name="Kalinowski J."/>
            <person name="Ruckert C."/>
        </authorList>
    </citation>
    <scope>NUCLEOTIDE SEQUENCE</scope>
    <source>
        <strain evidence="1">CGMCC 1.7086</strain>
    </source>
</reference>
<dbReference type="Proteomes" id="UP000606935">
    <property type="component" value="Unassembled WGS sequence"/>
</dbReference>
<dbReference type="AlphaFoldDB" id="A0A918DLM3"/>
<dbReference type="RefSeq" id="WP_188697321.1">
    <property type="nucleotide sequence ID" value="NZ_BMLS01000005.1"/>
</dbReference>
<name>A0A918DLM3_9ALTE</name>
<proteinExistence type="predicted"/>
<dbReference type="PANTHER" id="PTHR38471">
    <property type="entry name" value="FOUR HELIX BUNDLE PROTEIN"/>
    <property type="match status" value="1"/>
</dbReference>
<evidence type="ECO:0008006" key="3">
    <source>
        <dbReference type="Google" id="ProtNLM"/>
    </source>
</evidence>
<evidence type="ECO:0000313" key="1">
    <source>
        <dbReference type="EMBL" id="GGO72730.1"/>
    </source>
</evidence>
<dbReference type="CDD" id="cd16377">
    <property type="entry name" value="23S_rRNA_IVP_like"/>
    <property type="match status" value="1"/>
</dbReference>